<dbReference type="CDD" id="cd01449">
    <property type="entry name" value="TST_Repeat_2"/>
    <property type="match status" value="1"/>
</dbReference>
<dbReference type="SMART" id="SM00450">
    <property type="entry name" value="RHOD"/>
    <property type="match status" value="2"/>
</dbReference>
<dbReference type="InterPro" id="IPR001763">
    <property type="entry name" value="Rhodanese-like_dom"/>
</dbReference>
<sequence length="286" mass="30299">MVSADDLTIDPDGLRSGLEGPEGREGLPGITVLDARWRLSGRPGRADYVEGHIPGAVFIDLDTELAGEPGPNGRHPLPDPAKLQEQLRAKGVRNDKPVVVYDAGDGQAAARAWWILRWAGHRDTRVLDGGFAAWTNQGHPVTTDETTPTEGDIEVKPGNLPSLTAEEAAALAEQGTLIDARVAPRFRGEVEPIDPVAGHIPGAVNRPTTENAKDDGRLKTAEEIRAGFAETGVRDGQPVGAYCGSGVTAAHTVLALHRAGRTDAALYVGSWSDWVTDPNRPVATGE</sequence>
<dbReference type="RefSeq" id="WP_089248513.1">
    <property type="nucleotide sequence ID" value="NZ_FZPH01000004.1"/>
</dbReference>
<evidence type="ECO:0000313" key="5">
    <source>
        <dbReference type="EMBL" id="SNT33222.1"/>
    </source>
</evidence>
<organism evidence="5 6">
    <name type="scientific">Asanoa hainanensis</name>
    <dbReference type="NCBI Taxonomy" id="560556"/>
    <lineage>
        <taxon>Bacteria</taxon>
        <taxon>Bacillati</taxon>
        <taxon>Actinomycetota</taxon>
        <taxon>Actinomycetes</taxon>
        <taxon>Micromonosporales</taxon>
        <taxon>Micromonosporaceae</taxon>
        <taxon>Asanoa</taxon>
    </lineage>
</organism>
<accession>A0A239LTE5</accession>
<protein>
    <submittedName>
        <fullName evidence="5">Thiosulfate/3-mercaptopyruvate sulfurtransferase</fullName>
    </submittedName>
</protein>
<dbReference type="PANTHER" id="PTHR11364:SF27">
    <property type="entry name" value="SULFURTRANSFERASE"/>
    <property type="match status" value="1"/>
</dbReference>
<feature type="region of interest" description="Disordered" evidence="3">
    <location>
        <begin position="1"/>
        <end position="26"/>
    </location>
</feature>
<dbReference type="OrthoDB" id="9770030at2"/>
<name>A0A239LTE5_9ACTN</name>
<dbReference type="PANTHER" id="PTHR11364">
    <property type="entry name" value="THIOSULFATE SULFERTANSFERASE"/>
    <property type="match status" value="1"/>
</dbReference>
<evidence type="ECO:0000313" key="6">
    <source>
        <dbReference type="Proteomes" id="UP000198362"/>
    </source>
</evidence>
<gene>
    <name evidence="5" type="ORF">SAMN05421812_104546</name>
</gene>
<keyword evidence="1 5" id="KW-0808">Transferase</keyword>
<dbReference type="Proteomes" id="UP000198362">
    <property type="component" value="Unassembled WGS sequence"/>
</dbReference>
<proteinExistence type="predicted"/>
<dbReference type="PROSITE" id="PS00380">
    <property type="entry name" value="RHODANESE_1"/>
    <property type="match status" value="1"/>
</dbReference>
<evidence type="ECO:0000259" key="4">
    <source>
        <dbReference type="PROSITE" id="PS50206"/>
    </source>
</evidence>
<dbReference type="Pfam" id="PF00581">
    <property type="entry name" value="Rhodanese"/>
    <property type="match status" value="2"/>
</dbReference>
<dbReference type="GO" id="GO:0004792">
    <property type="term" value="F:thiosulfate-cyanide sulfurtransferase activity"/>
    <property type="evidence" value="ECO:0007669"/>
    <property type="project" value="InterPro"/>
</dbReference>
<keyword evidence="6" id="KW-1185">Reference proteome</keyword>
<reference evidence="5 6" key="1">
    <citation type="submission" date="2017-06" db="EMBL/GenBank/DDBJ databases">
        <authorList>
            <person name="Kim H.J."/>
            <person name="Triplett B.A."/>
        </authorList>
    </citation>
    <scope>NUCLEOTIDE SEQUENCE [LARGE SCALE GENOMIC DNA]</scope>
    <source>
        <strain evidence="5 6">CGMCC 4.5593</strain>
    </source>
</reference>
<evidence type="ECO:0000256" key="1">
    <source>
        <dbReference type="ARBA" id="ARBA00022679"/>
    </source>
</evidence>
<dbReference type="AlphaFoldDB" id="A0A239LTE5"/>
<dbReference type="SUPFAM" id="SSF52821">
    <property type="entry name" value="Rhodanese/Cell cycle control phosphatase"/>
    <property type="match status" value="2"/>
</dbReference>
<feature type="domain" description="Rhodanese" evidence="4">
    <location>
        <begin position="26"/>
        <end position="143"/>
    </location>
</feature>
<keyword evidence="2" id="KW-0677">Repeat</keyword>
<feature type="region of interest" description="Disordered" evidence="3">
    <location>
        <begin position="193"/>
        <end position="215"/>
    </location>
</feature>
<evidence type="ECO:0000256" key="2">
    <source>
        <dbReference type="ARBA" id="ARBA00022737"/>
    </source>
</evidence>
<feature type="domain" description="Rhodanese" evidence="4">
    <location>
        <begin position="171"/>
        <end position="283"/>
    </location>
</feature>
<dbReference type="Gene3D" id="3.40.250.10">
    <property type="entry name" value="Rhodanese-like domain"/>
    <property type="match status" value="2"/>
</dbReference>
<dbReference type="InterPro" id="IPR045078">
    <property type="entry name" value="TST/MPST-like"/>
</dbReference>
<dbReference type="CDD" id="cd01448">
    <property type="entry name" value="TST_Repeat_1"/>
    <property type="match status" value="1"/>
</dbReference>
<dbReference type="EMBL" id="FZPH01000004">
    <property type="protein sequence ID" value="SNT33222.1"/>
    <property type="molecule type" value="Genomic_DNA"/>
</dbReference>
<evidence type="ECO:0000256" key="3">
    <source>
        <dbReference type="SAM" id="MobiDB-lite"/>
    </source>
</evidence>
<keyword evidence="5" id="KW-0670">Pyruvate</keyword>
<dbReference type="InterPro" id="IPR001307">
    <property type="entry name" value="Thiosulphate_STrfase_CS"/>
</dbReference>
<dbReference type="PROSITE" id="PS50206">
    <property type="entry name" value="RHODANESE_3"/>
    <property type="match status" value="2"/>
</dbReference>
<dbReference type="InterPro" id="IPR036873">
    <property type="entry name" value="Rhodanese-like_dom_sf"/>
</dbReference>